<evidence type="ECO:0000313" key="1">
    <source>
        <dbReference type="EMBL" id="RMT24548.1"/>
    </source>
</evidence>
<dbReference type="Proteomes" id="UP000276194">
    <property type="component" value="Unassembled WGS sequence"/>
</dbReference>
<sequence length="140" mass="15567">MTDKTDQLPPSRRAYEPSSTLVVIRGLSMKTETSPAARRGRKRMDANNLVPAVLRLPSIVERQFEIALQAPDVKAALFDCEGAQARRDSISRKLCSGSTAVTVHDLERWEKAFSKAKKVLMQVAPILERHPIFASVITHS</sequence>
<proteinExistence type="predicted"/>
<dbReference type="AlphaFoldDB" id="A0A3M5JMI6"/>
<dbReference type="EMBL" id="RBTD01000098">
    <property type="protein sequence ID" value="RMT24548.1"/>
    <property type="molecule type" value="Genomic_DNA"/>
</dbReference>
<accession>A0A3M5JMI6</accession>
<organism evidence="1 2">
    <name type="scientific">Pseudomonas amygdali pv. mori</name>
    <dbReference type="NCBI Taxonomy" id="34065"/>
    <lineage>
        <taxon>Bacteria</taxon>
        <taxon>Pseudomonadati</taxon>
        <taxon>Pseudomonadota</taxon>
        <taxon>Gammaproteobacteria</taxon>
        <taxon>Pseudomonadales</taxon>
        <taxon>Pseudomonadaceae</taxon>
        <taxon>Pseudomonas</taxon>
        <taxon>Pseudomonas amygdali</taxon>
    </lineage>
</organism>
<comment type="caution">
    <text evidence="1">The sequence shown here is derived from an EMBL/GenBank/DDBJ whole genome shotgun (WGS) entry which is preliminary data.</text>
</comment>
<protein>
    <submittedName>
        <fullName evidence="1">Uncharacterized protein</fullName>
    </submittedName>
</protein>
<name>A0A3M5JMI6_PSEA0</name>
<reference evidence="1 2" key="1">
    <citation type="submission" date="2018-08" db="EMBL/GenBank/DDBJ databases">
        <title>Recombination of ecologically and evolutionarily significant loci maintains genetic cohesion in the Pseudomonas syringae species complex.</title>
        <authorList>
            <person name="Dillon M."/>
            <person name="Thakur S."/>
            <person name="Almeida R.N.D."/>
            <person name="Weir B.S."/>
            <person name="Guttman D.S."/>
        </authorList>
    </citation>
    <scope>NUCLEOTIDE SEQUENCE [LARGE SCALE GENOMIC DNA]</scope>
    <source>
        <strain evidence="1 2">ICMP 6941</strain>
    </source>
</reference>
<gene>
    <name evidence="1" type="ORF">ALP52_200045</name>
</gene>
<dbReference type="RefSeq" id="WP_235668863.1">
    <property type="nucleotide sequence ID" value="NZ_RBTD01000098.1"/>
</dbReference>
<evidence type="ECO:0000313" key="2">
    <source>
        <dbReference type="Proteomes" id="UP000276194"/>
    </source>
</evidence>